<sequence length="91" mass="10374">MPRAIHKRIRLAYGDPAELLIREPAGLQTLQGLGDMSTVCVDVGGLHRRMRPGCHYPHHNNANQCLFHHLLLCHLRRTWCRSGRFSLPPTT</sequence>
<proteinExistence type="predicted"/>
<name>B3R2W5_CUPTR</name>
<dbReference type="AlphaFoldDB" id="B3R2W5"/>
<evidence type="ECO:0000313" key="1">
    <source>
        <dbReference type="EMBL" id="CAQ68646.1"/>
    </source>
</evidence>
<accession>B3R2W5</accession>
<dbReference type="EMBL" id="CU633749">
    <property type="protein sequence ID" value="CAQ68646.1"/>
    <property type="molecule type" value="Genomic_DNA"/>
</dbReference>
<dbReference type="HOGENOM" id="CLU_2421981_0_0_4"/>
<evidence type="ECO:0000313" key="2">
    <source>
        <dbReference type="Proteomes" id="UP000001692"/>
    </source>
</evidence>
<protein>
    <submittedName>
        <fullName evidence="1">Uncharacterized protein</fullName>
    </submittedName>
</protein>
<dbReference type="KEGG" id="cti:RALTA_A0667"/>
<gene>
    <name evidence="1" type="ordered locus">RALTA_A0667</name>
</gene>
<dbReference type="Proteomes" id="UP000001692">
    <property type="component" value="Chromosome 1"/>
</dbReference>
<keyword evidence="2" id="KW-1185">Reference proteome</keyword>
<organism evidence="1 2">
    <name type="scientific">Cupriavidus taiwanensis (strain DSM 17343 / BCRC 17206 / CCUG 44338 / CIP 107171 / LMG 19424 / R1)</name>
    <name type="common">Ralstonia taiwanensis (strain LMG 19424)</name>
    <dbReference type="NCBI Taxonomy" id="977880"/>
    <lineage>
        <taxon>Bacteria</taxon>
        <taxon>Pseudomonadati</taxon>
        <taxon>Pseudomonadota</taxon>
        <taxon>Betaproteobacteria</taxon>
        <taxon>Burkholderiales</taxon>
        <taxon>Burkholderiaceae</taxon>
        <taxon>Cupriavidus</taxon>
    </lineage>
</organism>
<reference evidence="1 2" key="1">
    <citation type="journal article" date="2008" name="Genome Res.">
        <title>Genome sequence of the beta-rhizobium Cupriavidus taiwanensis and comparative genomics of rhizobia.</title>
        <authorList>
            <person name="Amadou C."/>
            <person name="Pascal G."/>
            <person name="Mangenot S."/>
            <person name="Glew M."/>
            <person name="Bontemps C."/>
            <person name="Capela D."/>
            <person name="Carrere S."/>
            <person name="Cruveiller S."/>
            <person name="Dossat C."/>
            <person name="Lajus A."/>
            <person name="Marchetti M."/>
            <person name="Poinsot V."/>
            <person name="Rouy Z."/>
            <person name="Servin B."/>
            <person name="Saad M."/>
            <person name="Schenowitz C."/>
            <person name="Barbe V."/>
            <person name="Batut J."/>
            <person name="Medigue C."/>
            <person name="Masson-Boivin C."/>
        </authorList>
    </citation>
    <scope>NUCLEOTIDE SEQUENCE [LARGE SCALE GENOMIC DNA]</scope>
    <source>
        <strain evidence="2">DSM 17343 / BCRC 17206 / CCUG 44338 / CIP 107171 / LMG 19424 / R1</strain>
    </source>
</reference>